<feature type="transmembrane region" description="Helical" evidence="1">
    <location>
        <begin position="130"/>
        <end position="152"/>
    </location>
</feature>
<name>A0A1I5ZD27_9BACI</name>
<dbReference type="RefSeq" id="WP_061804370.1">
    <property type="nucleotide sequence ID" value="NZ_FOXX01000004.1"/>
</dbReference>
<sequence length="154" mass="16901">MLFFLYGMLILNGLIGAFLYIMMHKKRKIFSDRYGMIMAMCASGVLSFALGMVIEFLNKNDFIVITILVLVISGTLGITFGALVRFQSLLSGFFQGTVGGVMGTMFGAVVKNPSLCNLPSESLYTVEQSMVIFSLFSTVLVIVTASLLLYSFRV</sequence>
<keyword evidence="3" id="KW-1185">Reference proteome</keyword>
<feature type="transmembrane region" description="Helical" evidence="1">
    <location>
        <begin position="62"/>
        <end position="83"/>
    </location>
</feature>
<evidence type="ECO:0000256" key="1">
    <source>
        <dbReference type="SAM" id="Phobius"/>
    </source>
</evidence>
<keyword evidence="1" id="KW-1133">Transmembrane helix</keyword>
<accession>A0A1I5ZD27</accession>
<reference evidence="2 3" key="1">
    <citation type="submission" date="2016-10" db="EMBL/GenBank/DDBJ databases">
        <authorList>
            <person name="Varghese N."/>
            <person name="Submissions S."/>
        </authorList>
    </citation>
    <scope>NUCLEOTIDE SEQUENCE [LARGE SCALE GENOMIC DNA]</scope>
    <source>
        <strain evidence="2 3">DSM 13796</strain>
    </source>
</reference>
<organism evidence="2 3">
    <name type="scientific">Priestia endophytica DSM 13796</name>
    <dbReference type="NCBI Taxonomy" id="1121089"/>
    <lineage>
        <taxon>Bacteria</taxon>
        <taxon>Bacillati</taxon>
        <taxon>Bacillota</taxon>
        <taxon>Bacilli</taxon>
        <taxon>Bacillales</taxon>
        <taxon>Bacillaceae</taxon>
        <taxon>Priestia</taxon>
    </lineage>
</organism>
<evidence type="ECO:0000313" key="2">
    <source>
        <dbReference type="EMBL" id="SFQ54308.1"/>
    </source>
</evidence>
<dbReference type="GeneID" id="93710599"/>
<dbReference type="EMBL" id="FOXX01000004">
    <property type="protein sequence ID" value="SFQ54308.1"/>
    <property type="molecule type" value="Genomic_DNA"/>
</dbReference>
<dbReference type="Proteomes" id="UP000182762">
    <property type="component" value="Unassembled WGS sequence"/>
</dbReference>
<protein>
    <submittedName>
        <fullName evidence="2">Uncharacterized protein</fullName>
    </submittedName>
</protein>
<feature type="transmembrane region" description="Helical" evidence="1">
    <location>
        <begin position="35"/>
        <end position="56"/>
    </location>
</feature>
<comment type="caution">
    <text evidence="2">The sequence shown here is derived from an EMBL/GenBank/DDBJ whole genome shotgun (WGS) entry which is preliminary data.</text>
</comment>
<keyword evidence="1" id="KW-0472">Membrane</keyword>
<keyword evidence="1" id="KW-0812">Transmembrane</keyword>
<feature type="transmembrane region" description="Helical" evidence="1">
    <location>
        <begin position="6"/>
        <end position="23"/>
    </location>
</feature>
<feature type="transmembrane region" description="Helical" evidence="1">
    <location>
        <begin position="90"/>
        <end position="110"/>
    </location>
</feature>
<evidence type="ECO:0000313" key="3">
    <source>
        <dbReference type="Proteomes" id="UP000182762"/>
    </source>
</evidence>
<proteinExistence type="predicted"/>
<gene>
    <name evidence="2" type="ORF">SAMN02745910_01917</name>
</gene>